<gene>
    <name evidence="1" type="ORF">ACFPZJ_13100</name>
</gene>
<comment type="caution">
    <text evidence="1">The sequence shown here is derived from an EMBL/GenBank/DDBJ whole genome shotgun (WGS) entry which is preliminary data.</text>
</comment>
<name>A0ABW0UPZ5_9ACTN</name>
<dbReference type="Proteomes" id="UP001596154">
    <property type="component" value="Unassembled WGS sequence"/>
</dbReference>
<reference evidence="2" key="1">
    <citation type="journal article" date="2019" name="Int. J. Syst. Evol. Microbiol.">
        <title>The Global Catalogue of Microorganisms (GCM) 10K type strain sequencing project: providing services to taxonomists for standard genome sequencing and annotation.</title>
        <authorList>
            <consortium name="The Broad Institute Genomics Platform"/>
            <consortium name="The Broad Institute Genome Sequencing Center for Infectious Disease"/>
            <person name="Wu L."/>
            <person name="Ma J."/>
        </authorList>
    </citation>
    <scope>NUCLEOTIDE SEQUENCE [LARGE SCALE GENOMIC DNA]</scope>
    <source>
        <strain evidence="2">CGMCC 4.7248</strain>
    </source>
</reference>
<dbReference type="RefSeq" id="WP_381020780.1">
    <property type="nucleotide sequence ID" value="NZ_JBHSNY010000004.1"/>
</dbReference>
<sequence>MTWPVLAAAFALAAIAAPCLRWHDRRTRRRRAAARRNRQENP</sequence>
<dbReference type="EMBL" id="JBHSNY010000004">
    <property type="protein sequence ID" value="MFC5634697.1"/>
    <property type="molecule type" value="Genomic_DNA"/>
</dbReference>
<evidence type="ECO:0000313" key="1">
    <source>
        <dbReference type="EMBL" id="MFC5634697.1"/>
    </source>
</evidence>
<protein>
    <submittedName>
        <fullName evidence="1">Uncharacterized protein</fullName>
    </submittedName>
</protein>
<keyword evidence="2" id="KW-1185">Reference proteome</keyword>
<evidence type="ECO:0000313" key="2">
    <source>
        <dbReference type="Proteomes" id="UP001596154"/>
    </source>
</evidence>
<organism evidence="1 2">
    <name type="scientific">Streptomyces bullii</name>
    <dbReference type="NCBI Taxonomy" id="349910"/>
    <lineage>
        <taxon>Bacteria</taxon>
        <taxon>Bacillati</taxon>
        <taxon>Actinomycetota</taxon>
        <taxon>Actinomycetes</taxon>
        <taxon>Kitasatosporales</taxon>
        <taxon>Streptomycetaceae</taxon>
        <taxon>Streptomyces</taxon>
    </lineage>
</organism>
<proteinExistence type="predicted"/>
<accession>A0ABW0UPZ5</accession>